<accession>A0A7S4P9K4</accession>
<gene>
    <name evidence="3" type="ORF">NAES01612_LOCUS20908</name>
</gene>
<dbReference type="InterPro" id="IPR056948">
    <property type="entry name" value="PNGaseA_N"/>
</dbReference>
<dbReference type="InterPro" id="IPR021102">
    <property type="entry name" value="PNGase_A"/>
</dbReference>
<evidence type="ECO:0000313" key="3">
    <source>
        <dbReference type="EMBL" id="CAE2327954.1"/>
    </source>
</evidence>
<feature type="signal peptide" evidence="1">
    <location>
        <begin position="1"/>
        <end position="28"/>
    </location>
</feature>
<dbReference type="PANTHER" id="PTHR31104">
    <property type="entry name" value="PEPTIDE-N4-(N-ACETYL-BETA-GLUCOSAMINYL)ASPARAGINE AMIDASE A PROTEIN"/>
    <property type="match status" value="1"/>
</dbReference>
<dbReference type="Pfam" id="PF12222">
    <property type="entry name" value="PNGaseA"/>
    <property type="match status" value="1"/>
</dbReference>
<dbReference type="EMBL" id="HBKR01031757">
    <property type="protein sequence ID" value="CAE2327954.1"/>
    <property type="molecule type" value="Transcribed_RNA"/>
</dbReference>
<protein>
    <recommendedName>
        <fullName evidence="2">Peptide N-acetyl-beta-D-glucosaminyl asparaginase amidase A N-terminal domain-containing protein</fullName>
    </recommendedName>
</protein>
<sequence>MMKGIIMSKGTSLSFVLVLLFLATEASSSLWSQRGVLEGRIEYADDDPTVLIADPPVPRPDEESCNIPLYDYQFNSYDAQPFNFTIPQNCMGNWSKVVLNVEIGCSAGRQFDRTLSIYLIDPEQENTTHIFTGTTPEPRENLAPSVTVELDITQYSSLLKATGAAGTGLVDLGTVVNSEYNGVPQSTASIDVYLAKTSPAPYYLAPSNVLGLGNLNLNNASQVLESSVNLPQQTTGVWLEVTAQGQIGDEFWWSCTPTESKAANGACQNSAFRMLIVKHTGAVAGVYPLFPYLFTGGVNPYLWQPTPGVQTLNLQPIRIDLTGVMGPGFNDLEVSIGGMDSETQFNPYWYVAANILYQVDESYEPQDQTEIDFNTLVGDHLFPIITESSDDGSYFASVVFEAKWTHAFTFTLNGEQQKERYNYYFKFSNIQTYESVGEPKKGVGFSYSTVTQTVELRRNCSGIFPWANSFSLTQTLSNTNNITASKDLSETKFETDTDMQLGWYYDSIAPSSYSVSVKNTVESHVDSVVTNTSSLPGPRDVFPLVTQSSNTGHSTQAYFFLDSKGNVYSRTVASQNNIPLSNITTANSMQGWADPYWGRTQS</sequence>
<dbReference type="AlphaFoldDB" id="A0A7S4P9K4"/>
<feature type="chain" id="PRO_5030724648" description="Peptide N-acetyl-beta-D-glucosaminyl asparaginase amidase A N-terminal domain-containing protein" evidence="1">
    <location>
        <begin position="29"/>
        <end position="602"/>
    </location>
</feature>
<name>A0A7S4P9K4_9EUKA</name>
<keyword evidence="1" id="KW-0732">Signal</keyword>
<evidence type="ECO:0000259" key="2">
    <source>
        <dbReference type="Pfam" id="PF12222"/>
    </source>
</evidence>
<reference evidence="3" key="1">
    <citation type="submission" date="2021-01" db="EMBL/GenBank/DDBJ databases">
        <authorList>
            <person name="Corre E."/>
            <person name="Pelletier E."/>
            <person name="Niang G."/>
            <person name="Scheremetjew M."/>
            <person name="Finn R."/>
            <person name="Kale V."/>
            <person name="Holt S."/>
            <person name="Cochrane G."/>
            <person name="Meng A."/>
            <person name="Brown T."/>
            <person name="Cohen L."/>
        </authorList>
    </citation>
    <scope>NUCLEOTIDE SEQUENCE</scope>
    <source>
        <strain evidence="3">SoJaBio B1-5/56/2</strain>
    </source>
</reference>
<proteinExistence type="predicted"/>
<feature type="domain" description="Peptide N-acetyl-beta-D-glucosaminyl asparaginase amidase A N-terminal" evidence="2">
    <location>
        <begin position="61"/>
        <end position="369"/>
    </location>
</feature>
<organism evidence="3">
    <name type="scientific">Paramoeba aestuarina</name>
    <dbReference type="NCBI Taxonomy" id="180227"/>
    <lineage>
        <taxon>Eukaryota</taxon>
        <taxon>Amoebozoa</taxon>
        <taxon>Discosea</taxon>
        <taxon>Flabellinia</taxon>
        <taxon>Dactylopodida</taxon>
        <taxon>Paramoebidae</taxon>
        <taxon>Paramoeba</taxon>
    </lineage>
</organism>
<evidence type="ECO:0000256" key="1">
    <source>
        <dbReference type="SAM" id="SignalP"/>
    </source>
</evidence>